<evidence type="ECO:0000259" key="2">
    <source>
        <dbReference type="SMART" id="SM00731"/>
    </source>
</evidence>
<feature type="region of interest" description="Disordered" evidence="1">
    <location>
        <begin position="315"/>
        <end position="338"/>
    </location>
</feature>
<evidence type="ECO:0000313" key="4">
    <source>
        <dbReference type="Proteomes" id="UP000663880"/>
    </source>
</evidence>
<dbReference type="Pfam" id="PF10263">
    <property type="entry name" value="SprT-like"/>
    <property type="match status" value="1"/>
</dbReference>
<dbReference type="SMART" id="SM00731">
    <property type="entry name" value="SprT"/>
    <property type="match status" value="1"/>
</dbReference>
<evidence type="ECO:0000256" key="1">
    <source>
        <dbReference type="SAM" id="MobiDB-lite"/>
    </source>
</evidence>
<gene>
    <name evidence="3" type="ORF">PMACD_LOCUS11427</name>
</gene>
<dbReference type="AlphaFoldDB" id="A0A821V7S0"/>
<accession>A0A821V7S0</accession>
<keyword evidence="4" id="KW-1185">Reference proteome</keyword>
<evidence type="ECO:0000313" key="3">
    <source>
        <dbReference type="EMBL" id="CAF4902689.1"/>
    </source>
</evidence>
<dbReference type="Proteomes" id="UP000663880">
    <property type="component" value="Unassembled WGS sequence"/>
</dbReference>
<feature type="domain" description="SprT-like" evidence="2">
    <location>
        <begin position="401"/>
        <end position="562"/>
    </location>
</feature>
<feature type="compositionally biased region" description="Polar residues" evidence="1">
    <location>
        <begin position="319"/>
        <end position="334"/>
    </location>
</feature>
<dbReference type="PANTHER" id="PTHR23099">
    <property type="entry name" value="TRANSCRIPTIONAL REGULATOR"/>
    <property type="match status" value="1"/>
</dbReference>
<proteinExistence type="predicted"/>
<dbReference type="GO" id="GO:0006974">
    <property type="term" value="P:DNA damage response"/>
    <property type="evidence" value="ECO:0007669"/>
    <property type="project" value="UniProtKB-ARBA"/>
</dbReference>
<dbReference type="OrthoDB" id="20772at2759"/>
<sequence length="626" mass="71468">MDTKNDHVNQKTRFLALSLKKNKIHKEKKLEKLNNSSDVIIIDESFERLRSEIPKPCVLPQKIYSPIILEESNDLTNEELLLDKDNNSSKSGEVSPDLSACSPTHNSLHPRCNGWSPAQDFFCARPRTEPQPSTPGDILNESQEHCSMEKITKSHHKLLSELYGDDIWNNFRAPNGASKKLLYEDEDKENIRSVIKKNKELYLTDSERKKKSDAESSEKKSRKKLYTELVSTPEVPKAKINIPCDVKTTVKKNSKAMTVTELVQIMDDDLRDKVRLDSNIKKNKLLKDEDLTRGCNVKDKKVSESVEARLNKVKENISEKTSSNGLTERPNQTSTKKEKVDINKKKGNINVLTNKLKLLDVCHTPETKRLSFVASLADNVPSWRCHPEALQYHDKYKTLREQLARRLYSEFNREVFGNKLDKDMPLIWDTKLRSTAGTTTNRLIKKSTGEKLRVSSVKLSTKVLDSAQRARDTLIHEMCHAATWILDGELKAGHGPLWVKWCKVALRVFPELEEISRCHELEIHYKYSYKCQQCGYSIKRHSKSIDVTKKCCGYCRGTFEIIVNKKNKDGVVVSTPARSGNTNEFALYVKENYGSIKKSGQTHAQVMKLLGEQFSVKKKSKGSDNL</sequence>
<organism evidence="3 4">
    <name type="scientific">Pieris macdunnoughi</name>
    <dbReference type="NCBI Taxonomy" id="345717"/>
    <lineage>
        <taxon>Eukaryota</taxon>
        <taxon>Metazoa</taxon>
        <taxon>Ecdysozoa</taxon>
        <taxon>Arthropoda</taxon>
        <taxon>Hexapoda</taxon>
        <taxon>Insecta</taxon>
        <taxon>Pterygota</taxon>
        <taxon>Neoptera</taxon>
        <taxon>Endopterygota</taxon>
        <taxon>Lepidoptera</taxon>
        <taxon>Glossata</taxon>
        <taxon>Ditrysia</taxon>
        <taxon>Papilionoidea</taxon>
        <taxon>Pieridae</taxon>
        <taxon>Pierinae</taxon>
        <taxon>Pieris</taxon>
    </lineage>
</organism>
<reference evidence="3" key="1">
    <citation type="submission" date="2021-02" db="EMBL/GenBank/DDBJ databases">
        <authorList>
            <person name="Steward A R."/>
        </authorList>
    </citation>
    <scope>NUCLEOTIDE SEQUENCE</scope>
</reference>
<name>A0A821V7S0_9NEOP</name>
<comment type="caution">
    <text evidence="3">The sequence shown here is derived from an EMBL/GenBank/DDBJ whole genome shotgun (WGS) entry which is preliminary data.</text>
</comment>
<dbReference type="PANTHER" id="PTHR23099:SF0">
    <property type="entry name" value="GERM CELL NUCLEAR ACIDIC PROTEIN"/>
    <property type="match status" value="1"/>
</dbReference>
<dbReference type="EMBL" id="CAJOBZ010000038">
    <property type="protein sequence ID" value="CAF4902689.1"/>
    <property type="molecule type" value="Genomic_DNA"/>
</dbReference>
<dbReference type="InterPro" id="IPR006640">
    <property type="entry name" value="SprT-like_domain"/>
</dbReference>
<dbReference type="GO" id="GO:0005634">
    <property type="term" value="C:nucleus"/>
    <property type="evidence" value="ECO:0007669"/>
    <property type="project" value="TreeGrafter"/>
</dbReference>
<protein>
    <recommendedName>
        <fullName evidence="2">SprT-like domain-containing protein</fullName>
    </recommendedName>
</protein>